<dbReference type="InterPro" id="IPR006680">
    <property type="entry name" value="Amidohydro-rel"/>
</dbReference>
<accession>A0A557XVH6</accession>
<gene>
    <name evidence="2" type="ORF">FPZ47_10640</name>
</gene>
<dbReference type="PANTHER" id="PTHR43135:SF3">
    <property type="entry name" value="ALPHA-D-RIBOSE 1-METHYLPHOSPHONATE 5-TRIPHOSPHATE DIPHOSPHATASE"/>
    <property type="match status" value="1"/>
</dbReference>
<dbReference type="GO" id="GO:0016810">
    <property type="term" value="F:hydrolase activity, acting on carbon-nitrogen (but not peptide) bonds"/>
    <property type="evidence" value="ECO:0007669"/>
    <property type="project" value="InterPro"/>
</dbReference>
<dbReference type="SUPFAM" id="SSF51338">
    <property type="entry name" value="Composite domain of metallo-dependent hydrolases"/>
    <property type="match status" value="1"/>
</dbReference>
<comment type="caution">
    <text evidence="2">The sequence shown here is derived from an EMBL/GenBank/DDBJ whole genome shotgun (WGS) entry which is preliminary data.</text>
</comment>
<dbReference type="Gene3D" id="3.20.20.140">
    <property type="entry name" value="Metal-dependent hydrolases"/>
    <property type="match status" value="1"/>
</dbReference>
<dbReference type="Proteomes" id="UP000320513">
    <property type="component" value="Unassembled WGS sequence"/>
</dbReference>
<evidence type="ECO:0000313" key="2">
    <source>
        <dbReference type="EMBL" id="TVS90026.1"/>
    </source>
</evidence>
<dbReference type="PANTHER" id="PTHR43135">
    <property type="entry name" value="ALPHA-D-RIBOSE 1-METHYLPHOSPHONATE 5-TRIPHOSPHATE DIPHOSPHATASE"/>
    <property type="match status" value="1"/>
</dbReference>
<dbReference type="InterPro" id="IPR011059">
    <property type="entry name" value="Metal-dep_hydrolase_composite"/>
</dbReference>
<organism evidence="2 3">
    <name type="scientific">Mycobacterium helveticum</name>
    <dbReference type="NCBI Taxonomy" id="2592811"/>
    <lineage>
        <taxon>Bacteria</taxon>
        <taxon>Bacillati</taxon>
        <taxon>Actinomycetota</taxon>
        <taxon>Actinomycetes</taxon>
        <taxon>Mycobacteriales</taxon>
        <taxon>Mycobacteriaceae</taxon>
        <taxon>Mycobacterium</taxon>
    </lineage>
</organism>
<name>A0A557XVH6_9MYCO</name>
<evidence type="ECO:0000313" key="3">
    <source>
        <dbReference type="Proteomes" id="UP000320513"/>
    </source>
</evidence>
<proteinExistence type="predicted"/>
<dbReference type="OrthoDB" id="3514520at2"/>
<keyword evidence="2" id="KW-0378">Hydrolase</keyword>
<protein>
    <submittedName>
        <fullName evidence="2">Amidohydrolase family protein</fullName>
    </submittedName>
</protein>
<sequence>MFDGYRFHDGFHGGPVTVVVEDGRIGAVDFAGTGCPPDLPLVDLGGAALLPGLVDAHTHLCWDPDGDPEDLAREPRDALVERARRHAAAALSAGITTLRDLGDRDFATLTLREDYTRGAEAGPELLVSGPPLTRRGGHCWYLGGEAEDTEALVDAVRERAARGVDWVKIMATGGFTTVGTDPWRPQYDDGQLAAVVEAAHRVGLPVTAHAHATAGIAAAVAAGVDGIEHCTFLTEAGVAASPQVVEAIVGRGVWCGITIGRVLPETPEEIRALMEGVRRSIRRLVDAGAHVAFSTDAGIEPAKRHDVLPDDLADLSRHGFTGTEVLAGATSAAAASCGLGHRKGRIATGYDADLIAVPAAVRHDLAALRDVEAVWRGGRGVARRG</sequence>
<dbReference type="Gene3D" id="2.30.40.10">
    <property type="entry name" value="Urease, subunit C, domain 1"/>
    <property type="match status" value="1"/>
</dbReference>
<feature type="domain" description="Amidohydrolase-related" evidence="1">
    <location>
        <begin position="49"/>
        <end position="377"/>
    </location>
</feature>
<dbReference type="InterPro" id="IPR051781">
    <property type="entry name" value="Metallo-dep_Hydrolase"/>
</dbReference>
<dbReference type="EMBL" id="VMQU01000036">
    <property type="protein sequence ID" value="TVS90026.1"/>
    <property type="molecule type" value="Genomic_DNA"/>
</dbReference>
<dbReference type="SUPFAM" id="SSF51556">
    <property type="entry name" value="Metallo-dependent hydrolases"/>
    <property type="match status" value="1"/>
</dbReference>
<dbReference type="AlphaFoldDB" id="A0A557XVH6"/>
<dbReference type="Pfam" id="PF01979">
    <property type="entry name" value="Amidohydro_1"/>
    <property type="match status" value="1"/>
</dbReference>
<keyword evidence="3" id="KW-1185">Reference proteome</keyword>
<reference evidence="2 3" key="1">
    <citation type="submission" date="2019-07" db="EMBL/GenBank/DDBJ databases">
        <title>New Mycobacterium species.</title>
        <authorList>
            <person name="Tortoli E."/>
            <person name="Ghielmetti G."/>
            <person name="Friedel U."/>
            <person name="Trovato A."/>
        </authorList>
    </citation>
    <scope>NUCLEOTIDE SEQUENCE [LARGE SCALE GENOMIC DNA]</scope>
    <source>
        <strain evidence="2 3">16-83</strain>
    </source>
</reference>
<evidence type="ECO:0000259" key="1">
    <source>
        <dbReference type="Pfam" id="PF01979"/>
    </source>
</evidence>
<dbReference type="InterPro" id="IPR032466">
    <property type="entry name" value="Metal_Hydrolase"/>
</dbReference>